<name>A0A160TPV1_9ZZZZ</name>
<protein>
    <submittedName>
        <fullName evidence="2">Uncharacterized protein</fullName>
    </submittedName>
</protein>
<reference evidence="2" key="1">
    <citation type="submission" date="2015-10" db="EMBL/GenBank/DDBJ databases">
        <authorList>
            <person name="Gilbert D.G."/>
        </authorList>
    </citation>
    <scope>NUCLEOTIDE SEQUENCE</scope>
</reference>
<feature type="region of interest" description="Disordered" evidence="1">
    <location>
        <begin position="1"/>
        <end position="25"/>
    </location>
</feature>
<sequence>MKNDQEHLAIATSPGGEPLLLTPGPLRTSTTAKQAILHLWSLACCMT</sequence>
<evidence type="ECO:0000256" key="1">
    <source>
        <dbReference type="SAM" id="MobiDB-lite"/>
    </source>
</evidence>
<dbReference type="AlphaFoldDB" id="A0A160TPV1"/>
<organism evidence="2">
    <name type="scientific">hydrothermal vent metagenome</name>
    <dbReference type="NCBI Taxonomy" id="652676"/>
    <lineage>
        <taxon>unclassified sequences</taxon>
        <taxon>metagenomes</taxon>
        <taxon>ecological metagenomes</taxon>
    </lineage>
</organism>
<accession>A0A160TPV1</accession>
<gene>
    <name evidence="2" type="ORF">MGWOODY_XGa512</name>
</gene>
<dbReference type="EMBL" id="CZRL01000056">
    <property type="protein sequence ID" value="CUS51207.1"/>
    <property type="molecule type" value="Genomic_DNA"/>
</dbReference>
<feature type="compositionally biased region" description="Low complexity" evidence="1">
    <location>
        <begin position="12"/>
        <end position="25"/>
    </location>
</feature>
<evidence type="ECO:0000313" key="2">
    <source>
        <dbReference type="EMBL" id="CUS51207.1"/>
    </source>
</evidence>
<proteinExistence type="predicted"/>